<comment type="similarity">
    <text evidence="1">Belongs to the LDH2/MDH2 oxidoreductase family.</text>
</comment>
<evidence type="ECO:0000256" key="1">
    <source>
        <dbReference type="ARBA" id="ARBA00006056"/>
    </source>
</evidence>
<dbReference type="PANTHER" id="PTHR11091">
    <property type="entry name" value="OXIDOREDUCTASE-RELATED"/>
    <property type="match status" value="1"/>
</dbReference>
<evidence type="ECO:0000313" key="4">
    <source>
        <dbReference type="Proteomes" id="UP001589683"/>
    </source>
</evidence>
<gene>
    <name evidence="3" type="ORF">ACFFUT_05425</name>
</gene>
<dbReference type="Proteomes" id="UP001589683">
    <property type="component" value="Unassembled WGS sequence"/>
</dbReference>
<name>A0ABV5JCP3_9RHOB</name>
<protein>
    <submittedName>
        <fullName evidence="3">Ldh family oxidoreductase</fullName>
    </submittedName>
</protein>
<organism evidence="3 4">
    <name type="scientific">Pseudohalocynthiibacter aestuariivivens</name>
    <dbReference type="NCBI Taxonomy" id="1591409"/>
    <lineage>
        <taxon>Bacteria</taxon>
        <taxon>Pseudomonadati</taxon>
        <taxon>Pseudomonadota</taxon>
        <taxon>Alphaproteobacteria</taxon>
        <taxon>Rhodobacterales</taxon>
        <taxon>Paracoccaceae</taxon>
        <taxon>Pseudohalocynthiibacter</taxon>
    </lineage>
</organism>
<reference evidence="3 4" key="1">
    <citation type="submission" date="2024-09" db="EMBL/GenBank/DDBJ databases">
        <authorList>
            <person name="Sun Q."/>
            <person name="Mori K."/>
        </authorList>
    </citation>
    <scope>NUCLEOTIDE SEQUENCE [LARGE SCALE GENOMIC DNA]</scope>
    <source>
        <strain evidence="3 4">CECT 8726</strain>
    </source>
</reference>
<keyword evidence="4" id="KW-1185">Reference proteome</keyword>
<dbReference type="PANTHER" id="PTHR11091:SF0">
    <property type="entry name" value="MALATE DEHYDROGENASE"/>
    <property type="match status" value="1"/>
</dbReference>
<evidence type="ECO:0000313" key="3">
    <source>
        <dbReference type="EMBL" id="MFB9231225.1"/>
    </source>
</evidence>
<dbReference type="Pfam" id="PF02615">
    <property type="entry name" value="Ldh_2"/>
    <property type="match status" value="1"/>
</dbReference>
<dbReference type="InterPro" id="IPR003767">
    <property type="entry name" value="Malate/L-lactate_DH-like"/>
</dbReference>
<dbReference type="InterPro" id="IPR043143">
    <property type="entry name" value="Mal/L-sulf/L-lact_DH-like_NADP"/>
</dbReference>
<dbReference type="RefSeq" id="WP_213889018.1">
    <property type="nucleotide sequence ID" value="NZ_JAGFNU010000005.1"/>
</dbReference>
<accession>A0ABV5JCP3</accession>
<proteinExistence type="inferred from homology"/>
<dbReference type="Gene3D" id="3.30.1370.60">
    <property type="entry name" value="Hypothetical oxidoreductase yiak, domain 2"/>
    <property type="match status" value="1"/>
</dbReference>
<evidence type="ECO:0000256" key="2">
    <source>
        <dbReference type="ARBA" id="ARBA00023002"/>
    </source>
</evidence>
<dbReference type="Gene3D" id="1.10.1530.10">
    <property type="match status" value="1"/>
</dbReference>
<keyword evidence="2" id="KW-0560">Oxidoreductase</keyword>
<comment type="caution">
    <text evidence="3">The sequence shown here is derived from an EMBL/GenBank/DDBJ whole genome shotgun (WGS) entry which is preliminary data.</text>
</comment>
<dbReference type="SUPFAM" id="SSF89733">
    <property type="entry name" value="L-sulfolactate dehydrogenase-like"/>
    <property type="match status" value="1"/>
</dbReference>
<sequence length="331" mass="34506">MSTLCLTLDEIYELTRSTMLANGCDEANAAALADIIMRAERDGSHSHGLFRVPGYVKSLRSGKVDGKAKPTVVKKTRALIHVDGGGCFAPLAQAVGLPVLAEAAAEIGVAALSLTNIHHFAALWPETEFLADHGLVGIACTAYMPMVAPAGSTEKLFGTNPISFAWPRPGKPPVCYDMATASMALGDVQIAAREGKTVPLGTGLDAEGKETTDPAKIAAGVLLPFGGYKGSAIALMVELLAAGLTGENFSFEAAENDNHDGGPPRGGEIVIALSPALIAGEGWNAHAEAFMERLTSLEGVRVPGARRHANRMDTGSRTINKSLIETIHGLS</sequence>
<dbReference type="InterPro" id="IPR036111">
    <property type="entry name" value="Mal/L-sulfo/L-lacto_DH-like_sf"/>
</dbReference>
<dbReference type="InterPro" id="IPR043144">
    <property type="entry name" value="Mal/L-sulf/L-lact_DH-like_ah"/>
</dbReference>
<dbReference type="EMBL" id="JBHMEA010000016">
    <property type="protein sequence ID" value="MFB9231225.1"/>
    <property type="molecule type" value="Genomic_DNA"/>
</dbReference>